<evidence type="ECO:0000313" key="2">
    <source>
        <dbReference type="EMBL" id="CAD7589222.1"/>
    </source>
</evidence>
<organism evidence="2">
    <name type="scientific">Timema genevievae</name>
    <name type="common">Walking stick</name>
    <dbReference type="NCBI Taxonomy" id="629358"/>
    <lineage>
        <taxon>Eukaryota</taxon>
        <taxon>Metazoa</taxon>
        <taxon>Ecdysozoa</taxon>
        <taxon>Arthropoda</taxon>
        <taxon>Hexapoda</taxon>
        <taxon>Insecta</taxon>
        <taxon>Pterygota</taxon>
        <taxon>Neoptera</taxon>
        <taxon>Polyneoptera</taxon>
        <taxon>Phasmatodea</taxon>
        <taxon>Timematodea</taxon>
        <taxon>Timematoidea</taxon>
        <taxon>Timematidae</taxon>
        <taxon>Timema</taxon>
    </lineage>
</organism>
<name>A0A7R9JTN3_TIMGE</name>
<feature type="compositionally biased region" description="Polar residues" evidence="1">
    <location>
        <begin position="42"/>
        <end position="57"/>
    </location>
</feature>
<dbReference type="EMBL" id="OE840001">
    <property type="protein sequence ID" value="CAD7589222.1"/>
    <property type="molecule type" value="Genomic_DNA"/>
</dbReference>
<gene>
    <name evidence="2" type="ORF">TGEB3V08_LOCUS3198</name>
</gene>
<dbReference type="AlphaFoldDB" id="A0A7R9JTN3"/>
<feature type="region of interest" description="Disordered" evidence="1">
    <location>
        <begin position="24"/>
        <end position="57"/>
    </location>
</feature>
<evidence type="ECO:0000256" key="1">
    <source>
        <dbReference type="SAM" id="MobiDB-lite"/>
    </source>
</evidence>
<accession>A0A7R9JTN3</accession>
<dbReference type="InterPro" id="IPR036116">
    <property type="entry name" value="FN3_sf"/>
</dbReference>
<proteinExistence type="predicted"/>
<dbReference type="InterPro" id="IPR013783">
    <property type="entry name" value="Ig-like_fold"/>
</dbReference>
<dbReference type="Gene3D" id="2.60.40.10">
    <property type="entry name" value="Immunoglobulins"/>
    <property type="match status" value="1"/>
</dbReference>
<reference evidence="2" key="1">
    <citation type="submission" date="2020-11" db="EMBL/GenBank/DDBJ databases">
        <authorList>
            <person name="Tran Van P."/>
        </authorList>
    </citation>
    <scope>NUCLEOTIDE SEQUENCE</scope>
</reference>
<sequence>MYCSLINPPCTLTNPGFVGVSKLPGTGRSGNQQVKGEREDMLSQNKEVVPENDTQPDSDCYFLTDQAPCAPAVIPEECSAENNSVTIAWQPPPTSYVEGYVLELDDGNGGEFRVSDDLQVGVHLVAIDTESPPE</sequence>
<dbReference type="SUPFAM" id="SSF49265">
    <property type="entry name" value="Fibronectin type III"/>
    <property type="match status" value="1"/>
</dbReference>
<protein>
    <recommendedName>
        <fullName evidence="3">Fibronectin type-III domain-containing protein</fullName>
    </recommendedName>
</protein>
<evidence type="ECO:0008006" key="3">
    <source>
        <dbReference type="Google" id="ProtNLM"/>
    </source>
</evidence>